<reference evidence="6 7" key="1">
    <citation type="submission" date="2020-01" db="EMBL/GenBank/DDBJ databases">
        <title>Genome analysis.</title>
        <authorList>
            <person name="Wu S."/>
            <person name="Wang G."/>
        </authorList>
    </citation>
    <scope>NUCLEOTIDE SEQUENCE [LARGE SCALE GENOMIC DNA]</scope>
    <source>
        <strain evidence="6 7">SYL130</strain>
    </source>
</reference>
<dbReference type="NCBIfam" id="TIGR02197">
    <property type="entry name" value="heptose_epim"/>
    <property type="match status" value="1"/>
</dbReference>
<comment type="similarity">
    <text evidence="4">Belongs to the NAD(P)-dependent epimerase/dehydratase family. HldD subfamily.</text>
</comment>
<dbReference type="EC" id="5.1.3.20" evidence="4"/>
<dbReference type="SUPFAM" id="SSF51735">
    <property type="entry name" value="NAD(P)-binding Rossmann-fold domains"/>
    <property type="match status" value="1"/>
</dbReference>
<dbReference type="HAMAP" id="MF_01601">
    <property type="entry name" value="Heptose_epimerase"/>
    <property type="match status" value="1"/>
</dbReference>
<feature type="active site" description="Proton acceptor" evidence="4">
    <location>
        <position position="200"/>
    </location>
</feature>
<feature type="binding site" evidence="4">
    <location>
        <position position="192"/>
    </location>
    <ligand>
        <name>NADP(+)</name>
        <dbReference type="ChEBI" id="CHEBI:58349"/>
    </ligand>
</feature>
<feature type="binding site" evidence="4">
    <location>
        <position position="309"/>
    </location>
    <ligand>
        <name>substrate</name>
    </ligand>
</feature>
<dbReference type="EMBL" id="JAACJS010000006">
    <property type="protein sequence ID" value="NCI49268.1"/>
    <property type="molecule type" value="Genomic_DNA"/>
</dbReference>
<evidence type="ECO:0000313" key="6">
    <source>
        <dbReference type="EMBL" id="NCI49268.1"/>
    </source>
</evidence>
<evidence type="ECO:0000256" key="2">
    <source>
        <dbReference type="ARBA" id="ARBA00023235"/>
    </source>
</evidence>
<evidence type="ECO:0000256" key="1">
    <source>
        <dbReference type="ARBA" id="ARBA00022857"/>
    </source>
</evidence>
<dbReference type="CDD" id="cd05248">
    <property type="entry name" value="ADP_GME_SDR_e"/>
    <property type="match status" value="1"/>
</dbReference>
<sequence>MTDQPTNDLQNAGSKDQSATIIVTGAAGFIGSCMVQFLNENGYEDLVLVDDFGIEEKRKNWETKKYTSIVERYNLFDWLAATDRRIDVVIHLGARTDTTEFDYAIHEELNVQYSKDMWNYCAAKNIPLIYASSAATYGAGELGYDDNHEVIQKLQPLNPYGISKNEFDKWAVAEAAAGHQPPCWAGLKFFNVYGPNEYHKGRMASVIWHAFNQIKTNGSVKLFRSHRPDFKDGEQLRDFVYVKDVVRVIEWMMESMQNGGWGAAKNGLYNLGTGTARTFIDLVNATFAGLDLAPDIVFIDMPEDIRDKYQYFTEANMQKLRNAGYTQPFNTLEAGVGDYVRGYLKGLKYL</sequence>
<evidence type="ECO:0000313" key="7">
    <source>
        <dbReference type="Proteomes" id="UP000753802"/>
    </source>
</evidence>
<keyword evidence="7" id="KW-1185">Reference proteome</keyword>
<organism evidence="6 7">
    <name type="scientific">Sediminibacterium roseum</name>
    <dbReference type="NCBI Taxonomy" id="1978412"/>
    <lineage>
        <taxon>Bacteria</taxon>
        <taxon>Pseudomonadati</taxon>
        <taxon>Bacteroidota</taxon>
        <taxon>Chitinophagia</taxon>
        <taxon>Chitinophagales</taxon>
        <taxon>Chitinophagaceae</taxon>
        <taxon>Sediminibacterium</taxon>
    </lineage>
</organism>
<dbReference type="InterPro" id="IPR036291">
    <property type="entry name" value="NAD(P)-bd_dom_sf"/>
</dbReference>
<evidence type="ECO:0000259" key="5">
    <source>
        <dbReference type="Pfam" id="PF01370"/>
    </source>
</evidence>
<feature type="binding site" evidence="4">
    <location>
        <position position="191"/>
    </location>
    <ligand>
        <name>substrate</name>
    </ligand>
</feature>
<dbReference type="PANTHER" id="PTHR43103">
    <property type="entry name" value="NUCLEOSIDE-DIPHOSPHATE-SUGAR EPIMERASE"/>
    <property type="match status" value="1"/>
</dbReference>
<keyword evidence="3 4" id="KW-0119">Carbohydrate metabolism</keyword>
<feature type="binding site" evidence="4">
    <location>
        <position position="237"/>
    </location>
    <ligand>
        <name>substrate</name>
    </ligand>
</feature>
<gene>
    <name evidence="6" type="primary">rfaD</name>
    <name evidence="4" type="synonym">hldD</name>
    <name evidence="6" type="ORF">GWC95_04985</name>
</gene>
<feature type="binding site" evidence="4">
    <location>
        <position position="164"/>
    </location>
    <ligand>
        <name>NADP(+)</name>
        <dbReference type="ChEBI" id="CHEBI:58349"/>
    </ligand>
</feature>
<feature type="binding site" evidence="4">
    <location>
        <begin position="50"/>
        <end position="51"/>
    </location>
    <ligand>
        <name>NADP(+)</name>
        <dbReference type="ChEBI" id="CHEBI:58349"/>
    </ligand>
</feature>
<dbReference type="PANTHER" id="PTHR43103:SF3">
    <property type="entry name" value="ADP-L-GLYCERO-D-MANNO-HEPTOSE-6-EPIMERASE"/>
    <property type="match status" value="1"/>
</dbReference>
<comment type="domain">
    <text evidence="4">Contains a large N-terminal NADP-binding domain, and a smaller C-terminal substrate-binding domain.</text>
</comment>
<comment type="function">
    <text evidence="4">Catalyzes the interconversion between ADP-D-glycero-beta-D-manno-heptose and ADP-L-glycero-beta-D-manno-heptose via an epimerization at carbon 6 of the heptose.</text>
</comment>
<evidence type="ECO:0000256" key="4">
    <source>
        <dbReference type="HAMAP-Rule" id="MF_01601"/>
    </source>
</evidence>
<dbReference type="InterPro" id="IPR011912">
    <property type="entry name" value="Heptose_epim"/>
</dbReference>
<feature type="binding site" evidence="4">
    <location>
        <position position="57"/>
    </location>
    <ligand>
        <name>NADP(+)</name>
        <dbReference type="ChEBI" id="CHEBI:58349"/>
    </ligand>
</feature>
<comment type="pathway">
    <text evidence="4">Nucleotide-sugar biosynthesis; ADP-L-glycero-beta-D-manno-heptose biosynthesis; ADP-L-glycero-beta-D-manno-heptose from D-glycero-beta-D-manno-heptose 7-phosphate: step 4/4.</text>
</comment>
<dbReference type="Pfam" id="PF01370">
    <property type="entry name" value="Epimerase"/>
    <property type="match status" value="1"/>
</dbReference>
<dbReference type="Gene3D" id="3.90.25.10">
    <property type="entry name" value="UDP-galactose 4-epimerase, domain 1"/>
    <property type="match status" value="1"/>
</dbReference>
<feature type="binding site" evidence="4">
    <location>
        <begin position="29"/>
        <end position="30"/>
    </location>
    <ligand>
        <name>NADP(+)</name>
        <dbReference type="ChEBI" id="CHEBI:58349"/>
    </ligand>
</feature>
<protein>
    <recommendedName>
        <fullName evidence="4">ADP-L-glycero-D-manno-heptose-6-epimerase</fullName>
        <ecNumber evidence="4">5.1.3.20</ecNumber>
    </recommendedName>
    <alternativeName>
        <fullName evidence="4">ADP-L-glycero-beta-D-manno-heptose-6-epimerase</fullName>
        <shortName evidence="4">ADP-glyceromanno-heptose 6-epimerase</shortName>
        <shortName evidence="4">ADP-hep 6-epimerase</shortName>
        <shortName evidence="4">AGME</shortName>
    </alternativeName>
</protein>
<evidence type="ECO:0000256" key="3">
    <source>
        <dbReference type="ARBA" id="ARBA00023277"/>
    </source>
</evidence>
<feature type="binding site" evidence="4">
    <location>
        <begin position="92"/>
        <end position="96"/>
    </location>
    <ligand>
        <name>NADP(+)</name>
        <dbReference type="ChEBI" id="CHEBI:58349"/>
    </ligand>
</feature>
<feature type="binding site" evidence="4">
    <location>
        <position position="72"/>
    </location>
    <ligand>
        <name>NADP(+)</name>
        <dbReference type="ChEBI" id="CHEBI:58349"/>
    </ligand>
</feature>
<dbReference type="InterPro" id="IPR001509">
    <property type="entry name" value="Epimerase_deHydtase"/>
</dbReference>
<feature type="domain" description="NAD-dependent epimerase/dehydratase" evidence="5">
    <location>
        <begin position="21"/>
        <end position="260"/>
    </location>
</feature>
<comment type="caution">
    <text evidence="4">Lacks conserved residue(s) required for the propagation of feature annotation.</text>
</comment>
<comment type="catalytic activity">
    <reaction evidence="4">
        <text>ADP-D-glycero-beta-D-manno-heptose = ADP-L-glycero-beta-D-manno-heptose</text>
        <dbReference type="Rhea" id="RHEA:17577"/>
        <dbReference type="ChEBI" id="CHEBI:59967"/>
        <dbReference type="ChEBI" id="CHEBI:61506"/>
        <dbReference type="EC" id="5.1.3.20"/>
    </reaction>
</comment>
<accession>A0ABW9ZVL6</accession>
<proteinExistence type="inferred from homology"/>
<feature type="binding site" evidence="4">
    <location>
        <position position="209"/>
    </location>
    <ligand>
        <name>substrate</name>
    </ligand>
</feature>
<feature type="binding site" evidence="4">
    <location>
        <begin position="223"/>
        <end position="226"/>
    </location>
    <ligand>
        <name>substrate</name>
    </ligand>
</feature>
<comment type="cofactor">
    <cofactor evidence="4">
        <name>NADP(+)</name>
        <dbReference type="ChEBI" id="CHEBI:58349"/>
    </cofactor>
    <text evidence="4">Binds 1 NADP(+) per subunit.</text>
</comment>
<dbReference type="Gene3D" id="3.40.50.720">
    <property type="entry name" value="NAD(P)-binding Rossmann-like Domain"/>
    <property type="match status" value="1"/>
</dbReference>
<dbReference type="GO" id="GO:0008712">
    <property type="term" value="F:ADP-glyceromanno-heptose 6-epimerase activity"/>
    <property type="evidence" value="ECO:0007669"/>
    <property type="project" value="UniProtKB-EC"/>
</dbReference>
<comment type="subunit">
    <text evidence="4">Homopentamer.</text>
</comment>
<feature type="binding site" evidence="4">
    <location>
        <position position="202"/>
    </location>
    <ligand>
        <name>substrate</name>
    </ligand>
</feature>
<keyword evidence="1 4" id="KW-0521">NADP</keyword>
<dbReference type="Proteomes" id="UP000753802">
    <property type="component" value="Unassembled WGS sequence"/>
</dbReference>
<feature type="binding site" evidence="4">
    <location>
        <position position="200"/>
    </location>
    <ligand>
        <name>NADP(+)</name>
        <dbReference type="ChEBI" id="CHEBI:58349"/>
    </ligand>
</feature>
<name>A0ABW9ZVL6_9BACT</name>
<feature type="active site" description="Proton acceptor" evidence="4">
    <location>
        <position position="160"/>
    </location>
</feature>
<dbReference type="RefSeq" id="WP_161817598.1">
    <property type="nucleotide sequence ID" value="NZ_JAACJS010000006.1"/>
</dbReference>
<keyword evidence="2 4" id="KW-0413">Isomerase</keyword>
<comment type="caution">
    <text evidence="6">The sequence shown here is derived from an EMBL/GenBank/DDBJ whole genome shotgun (WGS) entry which is preliminary data.</text>
</comment>